<proteinExistence type="predicted"/>
<reference evidence="1 2" key="1">
    <citation type="submission" date="2019-02" db="EMBL/GenBank/DDBJ databases">
        <title>Genomic Encyclopedia of Type Strains, Phase IV (KMG-IV): sequencing the most valuable type-strain genomes for metagenomic binning, comparative biology and taxonomic classification.</title>
        <authorList>
            <person name="Goeker M."/>
        </authorList>
    </citation>
    <scope>NUCLEOTIDE SEQUENCE [LARGE SCALE GENOMIC DNA]</scope>
    <source>
        <strain evidence="1 2">DSM 28825</strain>
    </source>
</reference>
<protein>
    <submittedName>
        <fullName evidence="1">Uncharacterized protein</fullName>
    </submittedName>
</protein>
<keyword evidence="2" id="KW-1185">Reference proteome</keyword>
<evidence type="ECO:0000313" key="1">
    <source>
        <dbReference type="EMBL" id="RZT92410.1"/>
    </source>
</evidence>
<dbReference type="AlphaFoldDB" id="A0A4Q7VA23"/>
<accession>A0A4Q7VA23</accession>
<comment type="caution">
    <text evidence="1">The sequence shown here is derived from an EMBL/GenBank/DDBJ whole genome shotgun (WGS) entry which is preliminary data.</text>
</comment>
<dbReference type="Proteomes" id="UP000293562">
    <property type="component" value="Unassembled WGS sequence"/>
</dbReference>
<gene>
    <name evidence="1" type="ORF">EV201_2886</name>
</gene>
<evidence type="ECO:0000313" key="2">
    <source>
        <dbReference type="Proteomes" id="UP000293562"/>
    </source>
</evidence>
<organism evidence="1 2">
    <name type="scientific">Ancylomarina subtilis</name>
    <dbReference type="NCBI Taxonomy" id="1639035"/>
    <lineage>
        <taxon>Bacteria</taxon>
        <taxon>Pseudomonadati</taxon>
        <taxon>Bacteroidota</taxon>
        <taxon>Bacteroidia</taxon>
        <taxon>Marinilabiliales</taxon>
        <taxon>Marinifilaceae</taxon>
        <taxon>Ancylomarina</taxon>
    </lineage>
</organism>
<name>A0A4Q7VA23_9BACT</name>
<dbReference type="EMBL" id="SHKN01000003">
    <property type="protein sequence ID" value="RZT92410.1"/>
    <property type="molecule type" value="Genomic_DNA"/>
</dbReference>
<sequence length="32" mass="4042">MKSSIYLFADSKRLHLRRFYIKWDLAIFDDEY</sequence>